<organism evidence="2 3">
    <name type="scientific">Erwinia phage Midgardsormr38</name>
    <dbReference type="NCBI Taxonomy" id="2663326"/>
    <lineage>
        <taxon>Viruses</taxon>
        <taxon>Duplodnaviria</taxon>
        <taxon>Heunggongvirae</taxon>
        <taxon>Uroviricota</taxon>
        <taxon>Caudoviricetes</taxon>
        <taxon>Midgardsormrvirus</taxon>
        <taxon>Midgardsormrvirus midgardsormr38</taxon>
    </lineage>
</organism>
<name>A0A5Q2FAT5_9CAUD</name>
<dbReference type="Proteomes" id="UP000349651">
    <property type="component" value="Segment"/>
</dbReference>
<reference evidence="2 3" key="1">
    <citation type="submission" date="2019-10" db="EMBL/GenBank/DDBJ databases">
        <title>Complete genome sequence of Erwinia phage Midgardsormr38.</title>
        <authorList>
            <person name="Dislers A."/>
            <person name="Zrelovs N."/>
            <person name="Kazaks A."/>
        </authorList>
    </citation>
    <scope>NUCLEOTIDE SEQUENCE [LARGE SCALE GENOMIC DNA]</scope>
</reference>
<dbReference type="GO" id="GO:0006032">
    <property type="term" value="P:chitin catabolic process"/>
    <property type="evidence" value="ECO:0007669"/>
    <property type="project" value="InterPro"/>
</dbReference>
<protein>
    <submittedName>
        <fullName evidence="2">Endolysin</fullName>
    </submittedName>
</protein>
<dbReference type="PANTHER" id="PTHR34408">
    <property type="entry name" value="FAMILY PROTEIN, PUTATIVE-RELATED"/>
    <property type="match status" value="1"/>
</dbReference>
<sequence length="210" mass="22957">MTKDLFRRAANISQQLADKWFSPATSAMEEFGIDTPRRQAHFIAQVGTESGGFTSVSESFNYSVAGLAIFGSRLTPAQREQLGRKPGEFALSPERQMAIANIVYGGRYGNNLTGDGWKYRGRGLKQVTFRDNYTACGRALGIDLISQPELLQTDANAARSAGWFWKANNCNQLADAGDVVGLTRRINGGNNGLDDRKARTKIAESVLCQV</sequence>
<evidence type="ECO:0000313" key="3">
    <source>
        <dbReference type="Proteomes" id="UP000349651"/>
    </source>
</evidence>
<dbReference type="InterPro" id="IPR023346">
    <property type="entry name" value="Lysozyme-like_dom_sf"/>
</dbReference>
<dbReference type="Pfam" id="PF00182">
    <property type="entry name" value="Glyco_hydro_19"/>
    <property type="match status" value="1"/>
</dbReference>
<accession>A0A5Q2FAT5</accession>
<dbReference type="PANTHER" id="PTHR34408:SF1">
    <property type="entry name" value="GLYCOSYL HYDROLASE FAMILY 19 DOMAIN-CONTAINING PROTEIN HI_1415"/>
    <property type="match status" value="1"/>
</dbReference>
<dbReference type="RefSeq" id="YP_010667174.1">
    <property type="nucleotide sequence ID" value="NC_070949.1"/>
</dbReference>
<feature type="domain" description="Glycoside hydrolase family 19 catalytic" evidence="1">
    <location>
        <begin position="115"/>
        <end position="172"/>
    </location>
</feature>
<keyword evidence="3" id="KW-1185">Reference proteome</keyword>
<dbReference type="GO" id="GO:0016998">
    <property type="term" value="P:cell wall macromolecule catabolic process"/>
    <property type="evidence" value="ECO:0007669"/>
    <property type="project" value="InterPro"/>
</dbReference>
<dbReference type="GeneID" id="77943286"/>
<dbReference type="Gene3D" id="1.10.530.10">
    <property type="match status" value="1"/>
</dbReference>
<proteinExistence type="predicted"/>
<evidence type="ECO:0000313" key="2">
    <source>
        <dbReference type="EMBL" id="QGF22045.1"/>
    </source>
</evidence>
<evidence type="ECO:0000259" key="1">
    <source>
        <dbReference type="Pfam" id="PF00182"/>
    </source>
</evidence>
<dbReference type="InterPro" id="IPR000726">
    <property type="entry name" value="Glyco_hydro_19_cat"/>
</dbReference>
<dbReference type="InterPro" id="IPR052354">
    <property type="entry name" value="Cell_Wall_Dynamics_Protein"/>
</dbReference>
<dbReference type="SUPFAM" id="SSF53955">
    <property type="entry name" value="Lysozyme-like"/>
    <property type="match status" value="1"/>
</dbReference>
<dbReference type="KEGG" id="vg:77943286"/>
<dbReference type="EMBL" id="MN602881">
    <property type="protein sequence ID" value="QGF22045.1"/>
    <property type="molecule type" value="Genomic_DNA"/>
</dbReference>
<dbReference type="GO" id="GO:0004568">
    <property type="term" value="F:chitinase activity"/>
    <property type="evidence" value="ECO:0007669"/>
    <property type="project" value="InterPro"/>
</dbReference>